<evidence type="ECO:0000259" key="2">
    <source>
        <dbReference type="Pfam" id="PF20662"/>
    </source>
</evidence>
<dbReference type="GO" id="GO:0006890">
    <property type="term" value="P:retrograde vesicle-mediated transport, Golgi to endoplasmic reticulum"/>
    <property type="evidence" value="ECO:0007669"/>
    <property type="project" value="TreeGrafter"/>
</dbReference>
<feature type="non-terminal residue" evidence="3">
    <location>
        <position position="1"/>
    </location>
</feature>
<keyword evidence="4" id="KW-1185">Reference proteome</keyword>
<evidence type="ECO:0000259" key="1">
    <source>
        <dbReference type="Pfam" id="PF08318"/>
    </source>
</evidence>
<protein>
    <submittedName>
        <fullName evidence="3">Uncharacterized protein</fullName>
    </submittedName>
</protein>
<feature type="domain" description="Conserved oligomeric Golgi complex subunit 4 C-terminal" evidence="2">
    <location>
        <begin position="203"/>
        <end position="445"/>
    </location>
</feature>
<reference evidence="3" key="2">
    <citation type="submission" date="2017-10" db="EMBL/GenBank/DDBJ databases">
        <title>Ladona fulva Genome sequencing and assembly.</title>
        <authorList>
            <person name="Murali S."/>
            <person name="Richards S."/>
            <person name="Bandaranaike D."/>
            <person name="Bellair M."/>
            <person name="Blankenburg K."/>
            <person name="Chao H."/>
            <person name="Dinh H."/>
            <person name="Doddapaneni H."/>
            <person name="Dugan-Rocha S."/>
            <person name="Elkadiri S."/>
            <person name="Gnanaolivu R."/>
            <person name="Hernandez B."/>
            <person name="Skinner E."/>
            <person name="Javaid M."/>
            <person name="Lee S."/>
            <person name="Li M."/>
            <person name="Ming W."/>
            <person name="Munidasa M."/>
            <person name="Muniz J."/>
            <person name="Nguyen L."/>
            <person name="Hughes D."/>
            <person name="Osuji N."/>
            <person name="Pu L.-L."/>
            <person name="Puazo M."/>
            <person name="Qu C."/>
            <person name="Quiroz J."/>
            <person name="Raj R."/>
            <person name="Weissenberger G."/>
            <person name="Xin Y."/>
            <person name="Zou X."/>
            <person name="Han Y."/>
            <person name="Worley K."/>
            <person name="Muzny D."/>
            <person name="Gibbs R."/>
        </authorList>
    </citation>
    <scope>NUCLEOTIDE SEQUENCE</scope>
    <source>
        <strain evidence="3">Sampled in the wild</strain>
    </source>
</reference>
<sequence length="463" mass="49355">DLEIGIVDPAARAEKIKELETHVLGVSRGGGSGLCLAMQELLGNYSLLERYYLEESVAKAIAMDALIIEGAGGDEAAMGPPLTSMVDDTFFIIRKCIRRAASSGSLDGTCAILNMACSMLSGSGDSGLGGTLKKRLRSGYPTSLYLDLSQAYALASSAFHSSSLLLQSGVTSVGMSSGSGMLTGSGANSSGSGIDSDRARLMFLAFFNDADVAVEYVETLRRTLLEELPPSLSMASSNLFSGSSADNSNNPMRSPLDLLQGSEKAKLESCLVEGLSTVVSELRDLGKIGAHQLSSSAVKPRIAPWVDAFTTHNHTPTEEEFLTLEGEDSFVAGLLSHLSSLLSSFEGSLTPYNFDLLIGVVTSELAARMEKLGGLLLDREVRALTAFLTSKTTGSIRDKFSRLTQIATLLNLEKVSEVTDYWSVGDKGPSSTMLSWQLNASEVKKVLALRVDFRSEDVKRLKL</sequence>
<dbReference type="PANTHER" id="PTHR24016">
    <property type="entry name" value="CONSERVED OLIGOMERIC GOLGI COMPLEX SUBUNIT 4"/>
    <property type="match status" value="1"/>
</dbReference>
<dbReference type="GO" id="GO:0017119">
    <property type="term" value="C:Golgi transport complex"/>
    <property type="evidence" value="ECO:0007669"/>
    <property type="project" value="TreeGrafter"/>
</dbReference>
<name>A0A8K0K7K8_LADFU</name>
<evidence type="ECO:0000313" key="4">
    <source>
        <dbReference type="Proteomes" id="UP000792457"/>
    </source>
</evidence>
<dbReference type="GO" id="GO:0007030">
    <property type="term" value="P:Golgi organization"/>
    <property type="evidence" value="ECO:0007669"/>
    <property type="project" value="TreeGrafter"/>
</dbReference>
<dbReference type="OrthoDB" id="47059at2759"/>
<dbReference type="Pfam" id="PF20662">
    <property type="entry name" value="COG4_C"/>
    <property type="match status" value="1"/>
</dbReference>
<gene>
    <name evidence="3" type="ORF">J437_LFUL008800</name>
</gene>
<dbReference type="AlphaFoldDB" id="A0A8K0K7K8"/>
<dbReference type="Proteomes" id="UP000792457">
    <property type="component" value="Unassembled WGS sequence"/>
</dbReference>
<dbReference type="PANTHER" id="PTHR24016:SF0">
    <property type="entry name" value="CONSERVED OLIGOMERIC GOLGI COMPLEX SUBUNIT 4"/>
    <property type="match status" value="1"/>
</dbReference>
<comment type="caution">
    <text evidence="3">The sequence shown here is derived from an EMBL/GenBank/DDBJ whole genome shotgun (WGS) entry which is preliminary data.</text>
</comment>
<dbReference type="InterPro" id="IPR048684">
    <property type="entry name" value="COG4_C"/>
</dbReference>
<proteinExistence type="predicted"/>
<feature type="domain" description="COG4 transport protein middle alpha-helical bundle" evidence="1">
    <location>
        <begin position="36"/>
        <end position="121"/>
    </location>
</feature>
<evidence type="ECO:0000313" key="3">
    <source>
        <dbReference type="EMBL" id="KAG8229832.1"/>
    </source>
</evidence>
<dbReference type="InterPro" id="IPR048682">
    <property type="entry name" value="COG4"/>
</dbReference>
<reference evidence="3" key="1">
    <citation type="submission" date="2013-04" db="EMBL/GenBank/DDBJ databases">
        <authorList>
            <person name="Qu J."/>
            <person name="Murali S.C."/>
            <person name="Bandaranaike D."/>
            <person name="Bellair M."/>
            <person name="Blankenburg K."/>
            <person name="Chao H."/>
            <person name="Dinh H."/>
            <person name="Doddapaneni H."/>
            <person name="Downs B."/>
            <person name="Dugan-Rocha S."/>
            <person name="Elkadiri S."/>
            <person name="Gnanaolivu R.D."/>
            <person name="Hernandez B."/>
            <person name="Javaid M."/>
            <person name="Jayaseelan J.C."/>
            <person name="Lee S."/>
            <person name="Li M."/>
            <person name="Ming W."/>
            <person name="Munidasa M."/>
            <person name="Muniz J."/>
            <person name="Nguyen L."/>
            <person name="Ongeri F."/>
            <person name="Osuji N."/>
            <person name="Pu L.-L."/>
            <person name="Puazo M."/>
            <person name="Qu C."/>
            <person name="Quiroz J."/>
            <person name="Raj R."/>
            <person name="Weissenberger G."/>
            <person name="Xin Y."/>
            <person name="Zou X."/>
            <person name="Han Y."/>
            <person name="Richards S."/>
            <person name="Worley K."/>
            <person name="Muzny D."/>
            <person name="Gibbs R."/>
        </authorList>
    </citation>
    <scope>NUCLEOTIDE SEQUENCE</scope>
    <source>
        <strain evidence="3">Sampled in the wild</strain>
    </source>
</reference>
<dbReference type="Gene3D" id="1.10.287.1060">
    <property type="entry name" value="ESAT-6-like"/>
    <property type="match status" value="1"/>
</dbReference>
<dbReference type="EMBL" id="KZ308448">
    <property type="protein sequence ID" value="KAG8229832.1"/>
    <property type="molecule type" value="Genomic_DNA"/>
</dbReference>
<dbReference type="InterPro" id="IPR013167">
    <property type="entry name" value="COG4_M"/>
</dbReference>
<organism evidence="3 4">
    <name type="scientific">Ladona fulva</name>
    <name type="common">Scarce chaser dragonfly</name>
    <name type="synonym">Libellula fulva</name>
    <dbReference type="NCBI Taxonomy" id="123851"/>
    <lineage>
        <taxon>Eukaryota</taxon>
        <taxon>Metazoa</taxon>
        <taxon>Ecdysozoa</taxon>
        <taxon>Arthropoda</taxon>
        <taxon>Hexapoda</taxon>
        <taxon>Insecta</taxon>
        <taxon>Pterygota</taxon>
        <taxon>Palaeoptera</taxon>
        <taxon>Odonata</taxon>
        <taxon>Epiprocta</taxon>
        <taxon>Anisoptera</taxon>
        <taxon>Libelluloidea</taxon>
        <taxon>Libellulidae</taxon>
        <taxon>Ladona</taxon>
    </lineage>
</organism>
<accession>A0A8K0K7K8</accession>
<dbReference type="Pfam" id="PF08318">
    <property type="entry name" value="COG4_m"/>
    <property type="match status" value="1"/>
</dbReference>
<dbReference type="Gene3D" id="1.20.58.1970">
    <property type="match status" value="1"/>
</dbReference>